<gene>
    <name evidence="3" type="ORF">Scep_020924</name>
</gene>
<reference evidence="3 4" key="1">
    <citation type="submission" date="2024-01" db="EMBL/GenBank/DDBJ databases">
        <title>Genome assemblies of Stephania.</title>
        <authorList>
            <person name="Yang L."/>
        </authorList>
    </citation>
    <scope>NUCLEOTIDE SEQUENCE [LARGE SCALE GENOMIC DNA]</scope>
    <source>
        <strain evidence="3">JXDWG</strain>
        <tissue evidence="3">Leaf</tissue>
    </source>
</reference>
<evidence type="ECO:0000256" key="1">
    <source>
        <dbReference type="SAM" id="MobiDB-lite"/>
    </source>
</evidence>
<feature type="signal peptide" evidence="2">
    <location>
        <begin position="1"/>
        <end position="28"/>
    </location>
</feature>
<keyword evidence="4" id="KW-1185">Reference proteome</keyword>
<sequence>MMVFKQRFFVVSALFILILLHLITNIAARGSRVYDPPPPLPTGPAHSPVVFSGRPYSPPPPVLGGPGSPNTHR</sequence>
<dbReference type="AlphaFoldDB" id="A0AAP0F2E8"/>
<evidence type="ECO:0000313" key="4">
    <source>
        <dbReference type="Proteomes" id="UP001419268"/>
    </source>
</evidence>
<proteinExistence type="predicted"/>
<dbReference type="EMBL" id="JBBNAG010000009">
    <property type="protein sequence ID" value="KAK9104080.1"/>
    <property type="molecule type" value="Genomic_DNA"/>
</dbReference>
<accession>A0AAP0F2E8</accession>
<protein>
    <recommendedName>
        <fullName evidence="5">Proline rich protein</fullName>
    </recommendedName>
</protein>
<feature type="region of interest" description="Disordered" evidence="1">
    <location>
        <begin position="34"/>
        <end position="73"/>
    </location>
</feature>
<name>A0AAP0F2E8_9MAGN</name>
<evidence type="ECO:0000313" key="3">
    <source>
        <dbReference type="EMBL" id="KAK9104080.1"/>
    </source>
</evidence>
<evidence type="ECO:0008006" key="5">
    <source>
        <dbReference type="Google" id="ProtNLM"/>
    </source>
</evidence>
<keyword evidence="2" id="KW-0732">Signal</keyword>
<comment type="caution">
    <text evidence="3">The sequence shown here is derived from an EMBL/GenBank/DDBJ whole genome shotgun (WGS) entry which is preliminary data.</text>
</comment>
<evidence type="ECO:0000256" key="2">
    <source>
        <dbReference type="SAM" id="SignalP"/>
    </source>
</evidence>
<feature type="chain" id="PRO_5042875105" description="Proline rich protein" evidence="2">
    <location>
        <begin position="29"/>
        <end position="73"/>
    </location>
</feature>
<dbReference type="Proteomes" id="UP001419268">
    <property type="component" value="Unassembled WGS sequence"/>
</dbReference>
<organism evidence="3 4">
    <name type="scientific">Stephania cephalantha</name>
    <dbReference type="NCBI Taxonomy" id="152367"/>
    <lineage>
        <taxon>Eukaryota</taxon>
        <taxon>Viridiplantae</taxon>
        <taxon>Streptophyta</taxon>
        <taxon>Embryophyta</taxon>
        <taxon>Tracheophyta</taxon>
        <taxon>Spermatophyta</taxon>
        <taxon>Magnoliopsida</taxon>
        <taxon>Ranunculales</taxon>
        <taxon>Menispermaceae</taxon>
        <taxon>Menispermoideae</taxon>
        <taxon>Cissampelideae</taxon>
        <taxon>Stephania</taxon>
    </lineage>
</organism>